<reference evidence="1" key="2">
    <citation type="submission" date="2025-09" db="UniProtKB">
        <authorList>
            <consortium name="EnsemblPlants"/>
        </authorList>
    </citation>
    <scope>IDENTIFICATION</scope>
</reference>
<proteinExistence type="predicted"/>
<accession>A0ACD5VVP6</accession>
<name>A0ACD5VVP6_AVESA</name>
<evidence type="ECO:0000313" key="2">
    <source>
        <dbReference type="Proteomes" id="UP001732700"/>
    </source>
</evidence>
<dbReference type="Proteomes" id="UP001732700">
    <property type="component" value="Chromosome 3C"/>
</dbReference>
<dbReference type="EnsemblPlants" id="AVESA.00010b.r2.3CG0514080.1">
    <property type="protein sequence ID" value="AVESA.00010b.r2.3CG0514080.1.CDS.1"/>
    <property type="gene ID" value="AVESA.00010b.r2.3CG0514080"/>
</dbReference>
<protein>
    <submittedName>
        <fullName evidence="1">Uncharacterized protein</fullName>
    </submittedName>
</protein>
<evidence type="ECO:0000313" key="1">
    <source>
        <dbReference type="EnsemblPlants" id="AVESA.00010b.r2.3CG0514080.1.CDS.1"/>
    </source>
</evidence>
<organism evidence="1 2">
    <name type="scientific">Avena sativa</name>
    <name type="common">Oat</name>
    <dbReference type="NCBI Taxonomy" id="4498"/>
    <lineage>
        <taxon>Eukaryota</taxon>
        <taxon>Viridiplantae</taxon>
        <taxon>Streptophyta</taxon>
        <taxon>Embryophyta</taxon>
        <taxon>Tracheophyta</taxon>
        <taxon>Spermatophyta</taxon>
        <taxon>Magnoliopsida</taxon>
        <taxon>Liliopsida</taxon>
        <taxon>Poales</taxon>
        <taxon>Poaceae</taxon>
        <taxon>BOP clade</taxon>
        <taxon>Pooideae</taxon>
        <taxon>Poodae</taxon>
        <taxon>Poeae</taxon>
        <taxon>Poeae Chloroplast Group 1 (Aveneae type)</taxon>
        <taxon>Aveninae</taxon>
        <taxon>Avena</taxon>
    </lineage>
</organism>
<sequence length="384" mass="42675">MGRTRSCRYIGTRIVHAPDPTSRFLQHFPTEFASPESAQEPRNPQSRAPVEGQGNPPNKRAALSPAAVPGAAATPPGASRDHLTHLPDTILVCILLKLGTKEAIKASTLSRHWRRVWAQIPDLNFDDVGSSVPARALAAYKAHGGDDIHNLTVSLNQTNAQETTAWLSLAAPLLSGRLCVNNRRKVTRETLHLFLREEDAMVRRAAVALPCFKKATEILMDLGFLALALPPAGVFDLLRVVWLEHFWFRGQISISNTVFPSLQKLTIRRVRGLVGLTLNSKSLLYIHLSLLLEIQWLNILASELNKLEVTFCFYNTPTPVASIAAEKLEELRWEVPCVPELKGIPQLRVLGALLLQRFGRKIFVQNFLIAFQQSTISSFRLGLV</sequence>
<reference evidence="1" key="1">
    <citation type="submission" date="2021-05" db="EMBL/GenBank/DDBJ databases">
        <authorList>
            <person name="Scholz U."/>
            <person name="Mascher M."/>
            <person name="Fiebig A."/>
        </authorList>
    </citation>
    <scope>NUCLEOTIDE SEQUENCE [LARGE SCALE GENOMIC DNA]</scope>
</reference>
<keyword evidence="2" id="KW-1185">Reference proteome</keyword>